<protein>
    <submittedName>
        <fullName evidence="4">S-layer homology domain-containing protein</fullName>
    </submittedName>
</protein>
<accession>A0AAI8GD07</accession>
<dbReference type="Proteomes" id="UP000093740">
    <property type="component" value="Chromosome"/>
</dbReference>
<sequence length="434" mass="48453">MTHFMYKILNAKITLLVSVIAVIFIVSYSFAATIKDLSPSAAEYKAVSFLVEQRIMDVDSNGNFKPSLLVTKLDLARYLYALINKYDLPGTQGAKSDVLEKIESRISNLEKQIPSVSLGSSTNISVLQSEVNELKKRLVAVENRVSILESKQIDASKDQQGLLSIQSDISALAKRLALVENKISTATQPKDYSKEIEQLQLKIGTLESKINSLPQPKYYDKDIEQLTKKTADMETKINQLSTATTILSEKLSKLESKSADDLKNLSNVTMNKITELQGNLDKSVRQLSEELEALKSRLGVLEEVIEKGQDFLQRLEALDALTVINAFSSLEVLSNRFDQLEAKYKKLEDKISEISLEQRYILNELVLSQSSTKKLDALEQRISQVEATNTNNINEIKTISSQMETLNNQLSAIRTIAYISLLVSIIAGILVILK</sequence>
<feature type="coiled-coil region" evidence="1">
    <location>
        <begin position="330"/>
        <end position="395"/>
    </location>
</feature>
<gene>
    <name evidence="4" type="ORF">NA23_03755</name>
</gene>
<keyword evidence="5" id="KW-1185">Reference proteome</keyword>
<keyword evidence="2" id="KW-1133">Transmembrane helix</keyword>
<name>A0AAI8GD07_FERIS</name>
<dbReference type="Pfam" id="PF00395">
    <property type="entry name" value="SLH"/>
    <property type="match status" value="1"/>
</dbReference>
<evidence type="ECO:0000313" key="4">
    <source>
        <dbReference type="EMBL" id="AMW32492.1"/>
    </source>
</evidence>
<evidence type="ECO:0000256" key="1">
    <source>
        <dbReference type="SAM" id="Coils"/>
    </source>
</evidence>
<feature type="transmembrane region" description="Helical" evidence="2">
    <location>
        <begin position="415"/>
        <end position="433"/>
    </location>
</feature>
<keyword evidence="2" id="KW-0812">Transmembrane</keyword>
<evidence type="ECO:0000259" key="3">
    <source>
        <dbReference type="PROSITE" id="PS51272"/>
    </source>
</evidence>
<dbReference type="PROSITE" id="PS51272">
    <property type="entry name" value="SLH"/>
    <property type="match status" value="1"/>
</dbReference>
<evidence type="ECO:0000256" key="2">
    <source>
        <dbReference type="SAM" id="Phobius"/>
    </source>
</evidence>
<dbReference type="InterPro" id="IPR001119">
    <property type="entry name" value="SLH_dom"/>
</dbReference>
<dbReference type="KEGG" id="fia:NA23_03755"/>
<dbReference type="Gene3D" id="1.10.287.1490">
    <property type="match status" value="1"/>
</dbReference>
<feature type="domain" description="SLH" evidence="3">
    <location>
        <begin position="30"/>
        <end position="93"/>
    </location>
</feature>
<feature type="coiled-coil region" evidence="1">
    <location>
        <begin position="277"/>
        <end position="304"/>
    </location>
</feature>
<keyword evidence="1" id="KW-0175">Coiled coil</keyword>
<dbReference type="AlphaFoldDB" id="A0AAI8GD07"/>
<dbReference type="RefSeq" id="WP_033191046.1">
    <property type="nucleotide sequence ID" value="NZ_CP014334.2"/>
</dbReference>
<proteinExistence type="predicted"/>
<dbReference type="SUPFAM" id="SSF58100">
    <property type="entry name" value="Bacterial hemolysins"/>
    <property type="match status" value="1"/>
</dbReference>
<feature type="coiled-coil region" evidence="1">
    <location>
        <begin position="124"/>
        <end position="151"/>
    </location>
</feature>
<dbReference type="EMBL" id="CP014334">
    <property type="protein sequence ID" value="AMW32492.1"/>
    <property type="molecule type" value="Genomic_DNA"/>
</dbReference>
<organism evidence="4 5">
    <name type="scientific">Fervidobacterium islandicum</name>
    <dbReference type="NCBI Taxonomy" id="2423"/>
    <lineage>
        <taxon>Bacteria</taxon>
        <taxon>Thermotogati</taxon>
        <taxon>Thermotogota</taxon>
        <taxon>Thermotogae</taxon>
        <taxon>Thermotogales</taxon>
        <taxon>Fervidobacteriaceae</taxon>
        <taxon>Fervidobacterium</taxon>
    </lineage>
</organism>
<evidence type="ECO:0000313" key="5">
    <source>
        <dbReference type="Proteomes" id="UP000093740"/>
    </source>
</evidence>
<keyword evidence="2" id="KW-0472">Membrane</keyword>
<reference evidence="4 5" key="1">
    <citation type="journal article" date="2015" name="Stand. Genomic Sci.">
        <title>Genome sequence of a native-feather degrading extremely thermophilic Eubacterium, Fervidobacterium islandicum AW-1.</title>
        <authorList>
            <person name="Lee Y.J."/>
            <person name="Jeong H."/>
            <person name="Park G.S."/>
            <person name="Kwak Y."/>
            <person name="Lee S.J."/>
            <person name="Lee S.J."/>
            <person name="Park M.K."/>
            <person name="Kim J.Y."/>
            <person name="Kang H.K."/>
            <person name="Shin J.H."/>
            <person name="Lee D.W."/>
        </authorList>
    </citation>
    <scope>NUCLEOTIDE SEQUENCE [LARGE SCALE GENOMIC DNA]</scope>
    <source>
        <strain evidence="4 5">AW-1</strain>
    </source>
</reference>